<protein>
    <recommendedName>
        <fullName evidence="3">Methyl-accepting chemotaxis protein</fullName>
    </recommendedName>
</protein>
<organism evidence="1 2">
    <name type="scientific">Azohydromonas lata</name>
    <dbReference type="NCBI Taxonomy" id="45677"/>
    <lineage>
        <taxon>Bacteria</taxon>
        <taxon>Pseudomonadati</taxon>
        <taxon>Pseudomonadota</taxon>
        <taxon>Betaproteobacteria</taxon>
        <taxon>Burkholderiales</taxon>
        <taxon>Sphaerotilaceae</taxon>
        <taxon>Azohydromonas</taxon>
    </lineage>
</organism>
<evidence type="ECO:0008006" key="3">
    <source>
        <dbReference type="Google" id="ProtNLM"/>
    </source>
</evidence>
<gene>
    <name evidence="1" type="ORF">SM757_30540</name>
</gene>
<dbReference type="EMBL" id="JAXOJX010000088">
    <property type="protein sequence ID" value="MDZ5460921.1"/>
    <property type="molecule type" value="Genomic_DNA"/>
</dbReference>
<accession>A0ABU5IPW4</accession>
<keyword evidence="2" id="KW-1185">Reference proteome</keyword>
<evidence type="ECO:0000313" key="1">
    <source>
        <dbReference type="EMBL" id="MDZ5460921.1"/>
    </source>
</evidence>
<dbReference type="Proteomes" id="UP001293718">
    <property type="component" value="Unassembled WGS sequence"/>
</dbReference>
<reference evidence="1 2" key="1">
    <citation type="submission" date="2023-11" db="EMBL/GenBank/DDBJ databases">
        <title>Draft genome of Azohydromonas lata strain H1 (DSM1123), a polyhydroxyalkanoate producer.</title>
        <authorList>
            <person name="Traversa D."/>
            <person name="D'Addabbo P."/>
            <person name="Pazzani C."/>
            <person name="Manzari C."/>
            <person name="Chiara M."/>
            <person name="Scrascia M."/>
        </authorList>
    </citation>
    <scope>NUCLEOTIDE SEQUENCE [LARGE SCALE GENOMIC DNA]</scope>
    <source>
        <strain evidence="1 2">H1</strain>
    </source>
</reference>
<proteinExistence type="predicted"/>
<comment type="caution">
    <text evidence="1">The sequence shown here is derived from an EMBL/GenBank/DDBJ whole genome shotgun (WGS) entry which is preliminary data.</text>
</comment>
<dbReference type="RefSeq" id="WP_322468231.1">
    <property type="nucleotide sequence ID" value="NZ_JAXOJX010000088.1"/>
</dbReference>
<sequence length="45" mass="4558">MAISQLDGATQQNAALVEQSTAAAGALNVQAARLAEAVGIFKDSR</sequence>
<evidence type="ECO:0000313" key="2">
    <source>
        <dbReference type="Proteomes" id="UP001293718"/>
    </source>
</evidence>
<name>A0ABU5IPW4_9BURK</name>